<reference evidence="2 3" key="1">
    <citation type="submission" date="2023-07" db="EMBL/GenBank/DDBJ databases">
        <title>Genomic Encyclopedia of Type Strains, Phase IV (KMG-IV): sequencing the most valuable type-strain genomes for metagenomic binning, comparative biology and taxonomic classification.</title>
        <authorList>
            <person name="Goeker M."/>
        </authorList>
    </citation>
    <scope>NUCLEOTIDE SEQUENCE [LARGE SCALE GENOMIC DNA]</scope>
    <source>
        <strain evidence="2 3">DSM 4006</strain>
    </source>
</reference>
<keyword evidence="1" id="KW-0812">Transmembrane</keyword>
<accession>A0ABT9XEH8</accession>
<organism evidence="2 3">
    <name type="scientific">Alicyclobacillus cycloheptanicus</name>
    <dbReference type="NCBI Taxonomy" id="1457"/>
    <lineage>
        <taxon>Bacteria</taxon>
        <taxon>Bacillati</taxon>
        <taxon>Bacillota</taxon>
        <taxon>Bacilli</taxon>
        <taxon>Bacillales</taxon>
        <taxon>Alicyclobacillaceae</taxon>
        <taxon>Alicyclobacillus</taxon>
    </lineage>
</organism>
<evidence type="ECO:0000256" key="1">
    <source>
        <dbReference type="SAM" id="Phobius"/>
    </source>
</evidence>
<proteinExistence type="predicted"/>
<keyword evidence="1" id="KW-0472">Membrane</keyword>
<feature type="transmembrane region" description="Helical" evidence="1">
    <location>
        <begin position="35"/>
        <end position="54"/>
    </location>
</feature>
<dbReference type="EMBL" id="JAUSTP010000001">
    <property type="protein sequence ID" value="MDQ0188223.1"/>
    <property type="molecule type" value="Genomic_DNA"/>
</dbReference>
<dbReference type="Proteomes" id="UP001232973">
    <property type="component" value="Unassembled WGS sequence"/>
</dbReference>
<evidence type="ECO:0000313" key="3">
    <source>
        <dbReference type="Proteomes" id="UP001232973"/>
    </source>
</evidence>
<name>A0ABT9XEH8_9BACL</name>
<keyword evidence="3" id="KW-1185">Reference proteome</keyword>
<comment type="caution">
    <text evidence="2">The sequence shown here is derived from an EMBL/GenBank/DDBJ whole genome shotgun (WGS) entry which is preliminary data.</text>
</comment>
<protein>
    <submittedName>
        <fullName evidence="2">Uncharacterized protein</fullName>
    </submittedName>
</protein>
<gene>
    <name evidence="2" type="ORF">J2S03_000027</name>
</gene>
<keyword evidence="1" id="KW-1133">Transmembrane helix</keyword>
<evidence type="ECO:0000313" key="2">
    <source>
        <dbReference type="EMBL" id="MDQ0188223.1"/>
    </source>
</evidence>
<sequence length="74" mass="8563">MNQVLPDWMFAACAIGVYELCNLIATHFHTPRVRWLGVALALLSLAVVGVRYLIRYLRRDKNPAPPDPDEWKHY</sequence>
<dbReference type="RefSeq" id="WP_274455643.1">
    <property type="nucleotide sequence ID" value="NZ_CP067097.1"/>
</dbReference>